<name>Q1R7R0_ECOUT</name>
<protein>
    <submittedName>
        <fullName evidence="1">Uncharacterized protein</fullName>
    </submittedName>
</protein>
<dbReference type="AlphaFoldDB" id="Q1R7R0"/>
<reference evidence="1 2" key="1">
    <citation type="journal article" date="2006" name="Proc. Natl. Acad. Sci. U.S.A.">
        <title>Identification of genes subject to positive selection in uropathogenic strains of Escherichia coli: a comparative genomics approach.</title>
        <authorList>
            <person name="Chen S.L."/>
            <person name="Hung C.S."/>
            <person name="Xu J."/>
            <person name="Reigstad C.S."/>
            <person name="Magrini V."/>
            <person name="Sabo A."/>
            <person name="Blasiar D."/>
            <person name="Bieri T."/>
            <person name="Meyer R.R."/>
            <person name="Ozersky P."/>
            <person name="Armstrong J.R."/>
            <person name="Fulton R.S."/>
            <person name="Latreille J.P."/>
            <person name="Spieth J."/>
            <person name="Hooton T.M."/>
            <person name="Mardis E.R."/>
            <person name="Hultgren S.J."/>
            <person name="Gordon J.I."/>
        </authorList>
    </citation>
    <scope>NUCLEOTIDE SEQUENCE [LARGE SCALE GENOMIC DNA]</scope>
    <source>
        <strain evidence="2">UTI89 / UPEC</strain>
    </source>
</reference>
<dbReference type="KEGG" id="eci:UTI89_C3152"/>
<proteinExistence type="predicted"/>
<dbReference type="Proteomes" id="UP000001952">
    <property type="component" value="Chromosome"/>
</dbReference>
<accession>Q1R7R0</accession>
<dbReference type="HOGENOM" id="CLU_2045971_0_0_6"/>
<sequence length="120" mass="13161">MSGLLATFCRVKINPNQIARIGYVSAYHYQTSLSFGSPQSIFSWRFSGVMSLTSSASVNTGSLRTGSIINLPSTRSIFTSSSIFRLSACINVAGIRTAGEFPQRFTLLWIITLSSNRDHM</sequence>
<evidence type="ECO:0000313" key="1">
    <source>
        <dbReference type="EMBL" id="ABE08604.1"/>
    </source>
</evidence>
<gene>
    <name evidence="1" type="ordered locus">UTI89_C3152</name>
</gene>
<evidence type="ECO:0000313" key="2">
    <source>
        <dbReference type="Proteomes" id="UP000001952"/>
    </source>
</evidence>
<organism evidence="1 2">
    <name type="scientific">Escherichia coli (strain UTI89 / UPEC)</name>
    <dbReference type="NCBI Taxonomy" id="364106"/>
    <lineage>
        <taxon>Bacteria</taxon>
        <taxon>Pseudomonadati</taxon>
        <taxon>Pseudomonadota</taxon>
        <taxon>Gammaproteobacteria</taxon>
        <taxon>Enterobacterales</taxon>
        <taxon>Enterobacteriaceae</taxon>
        <taxon>Escherichia</taxon>
    </lineage>
</organism>
<dbReference type="EMBL" id="CP000243">
    <property type="protein sequence ID" value="ABE08604.1"/>
    <property type="molecule type" value="Genomic_DNA"/>
</dbReference>